<evidence type="ECO:0000313" key="3">
    <source>
        <dbReference type="Proteomes" id="UP001180754"/>
    </source>
</evidence>
<evidence type="ECO:0000313" key="2">
    <source>
        <dbReference type="EMBL" id="MDT0550230.1"/>
    </source>
</evidence>
<comment type="caution">
    <text evidence="2">The sequence shown here is derived from an EMBL/GenBank/DDBJ whole genome shotgun (WGS) entry which is preliminary data.</text>
</comment>
<dbReference type="Proteomes" id="UP001180754">
    <property type="component" value="Unassembled WGS sequence"/>
</dbReference>
<organism evidence="2 3">
    <name type="scientific">Streptomyces lonegramiae</name>
    <dbReference type="NCBI Taxonomy" id="3075524"/>
    <lineage>
        <taxon>Bacteria</taxon>
        <taxon>Bacillati</taxon>
        <taxon>Actinomycetota</taxon>
        <taxon>Actinomycetes</taxon>
        <taxon>Kitasatosporales</taxon>
        <taxon>Streptomycetaceae</taxon>
        <taxon>Streptomyces</taxon>
    </lineage>
</organism>
<protein>
    <submittedName>
        <fullName evidence="2">Uncharacterized protein</fullName>
    </submittedName>
</protein>
<feature type="compositionally biased region" description="Low complexity" evidence="1">
    <location>
        <begin position="16"/>
        <end position="27"/>
    </location>
</feature>
<evidence type="ECO:0000256" key="1">
    <source>
        <dbReference type="SAM" id="MobiDB-lite"/>
    </source>
</evidence>
<proteinExistence type="predicted"/>
<keyword evidence="3" id="KW-1185">Reference proteome</keyword>
<gene>
    <name evidence="2" type="ORF">RND15_47440</name>
</gene>
<feature type="region of interest" description="Disordered" evidence="1">
    <location>
        <begin position="1"/>
        <end position="77"/>
    </location>
</feature>
<name>A0ABU2XXI1_9ACTN</name>
<reference evidence="2" key="1">
    <citation type="submission" date="2024-05" db="EMBL/GenBank/DDBJ databases">
        <title>30 novel species of actinomycetes from the DSMZ collection.</title>
        <authorList>
            <person name="Nouioui I."/>
        </authorList>
    </citation>
    <scope>NUCLEOTIDE SEQUENCE</scope>
    <source>
        <strain evidence="2">DSM 41529</strain>
    </source>
</reference>
<feature type="compositionally biased region" description="Pro residues" evidence="1">
    <location>
        <begin position="62"/>
        <end position="77"/>
    </location>
</feature>
<sequence length="77" mass="7867">MHAARLAGARGGPGAAGRRAAPATARGRPPEDPALPPAVRLAYALRGSRERVARVARRRGATPPPAPARNAGRPPPP</sequence>
<feature type="non-terminal residue" evidence="2">
    <location>
        <position position="77"/>
    </location>
</feature>
<accession>A0ABU2XXI1</accession>
<dbReference type="EMBL" id="JAVRFD010000048">
    <property type="protein sequence ID" value="MDT0550230.1"/>
    <property type="molecule type" value="Genomic_DNA"/>
</dbReference>